<dbReference type="GeneID" id="23612976"/>
<evidence type="ECO:0000256" key="1">
    <source>
        <dbReference type="SAM" id="MobiDB-lite"/>
    </source>
</evidence>
<gene>
    <name evidence="2" type="ORF">F751_1585</name>
</gene>
<proteinExistence type="predicted"/>
<sequence length="84" mass="9148">MHSRWHWACVCGAAPFPPHPWSSAICNMGRMAHWQGTAAAAGGRGTRPREGTLTSPIFPQENQSREQELAPPAHQMNTSNSARA</sequence>
<dbReference type="RefSeq" id="XP_011402262.1">
    <property type="nucleotide sequence ID" value="XM_011403960.1"/>
</dbReference>
<feature type="region of interest" description="Disordered" evidence="1">
    <location>
        <begin position="37"/>
        <end position="84"/>
    </location>
</feature>
<feature type="compositionally biased region" description="Polar residues" evidence="1">
    <location>
        <begin position="75"/>
        <end position="84"/>
    </location>
</feature>
<dbReference type="EMBL" id="KL662189">
    <property type="protein sequence ID" value="KFM29209.1"/>
    <property type="molecule type" value="Genomic_DNA"/>
</dbReference>
<organism evidence="2 3">
    <name type="scientific">Auxenochlorella protothecoides</name>
    <name type="common">Green microalga</name>
    <name type="synonym">Chlorella protothecoides</name>
    <dbReference type="NCBI Taxonomy" id="3075"/>
    <lineage>
        <taxon>Eukaryota</taxon>
        <taxon>Viridiplantae</taxon>
        <taxon>Chlorophyta</taxon>
        <taxon>core chlorophytes</taxon>
        <taxon>Trebouxiophyceae</taxon>
        <taxon>Chlorellales</taxon>
        <taxon>Chlorellaceae</taxon>
        <taxon>Auxenochlorella</taxon>
    </lineage>
</organism>
<keyword evidence="3" id="KW-1185">Reference proteome</keyword>
<evidence type="ECO:0000313" key="3">
    <source>
        <dbReference type="Proteomes" id="UP000028924"/>
    </source>
</evidence>
<reference evidence="2 3" key="1">
    <citation type="journal article" date="2014" name="BMC Genomics">
        <title>Oil accumulation mechanisms of the oleaginous microalga Chlorella protothecoides revealed through its genome, transcriptomes, and proteomes.</title>
        <authorList>
            <person name="Gao C."/>
            <person name="Wang Y."/>
            <person name="Shen Y."/>
            <person name="Yan D."/>
            <person name="He X."/>
            <person name="Dai J."/>
            <person name="Wu Q."/>
        </authorList>
    </citation>
    <scope>NUCLEOTIDE SEQUENCE [LARGE SCALE GENOMIC DNA]</scope>
    <source>
        <strain evidence="2 3">0710</strain>
    </source>
</reference>
<dbReference type="Proteomes" id="UP000028924">
    <property type="component" value="Unassembled WGS sequence"/>
</dbReference>
<dbReference type="AlphaFoldDB" id="A0A087SU05"/>
<feature type="compositionally biased region" description="Polar residues" evidence="1">
    <location>
        <begin position="52"/>
        <end position="62"/>
    </location>
</feature>
<accession>A0A087SU05</accession>
<name>A0A087SU05_AUXPR</name>
<evidence type="ECO:0000313" key="2">
    <source>
        <dbReference type="EMBL" id="KFM29209.1"/>
    </source>
</evidence>
<dbReference type="KEGG" id="apro:F751_1585"/>
<protein>
    <submittedName>
        <fullName evidence="2">Uncharacterized protein</fullName>
    </submittedName>
</protein>